<feature type="domain" description="MobA-like NTP transferase" evidence="3">
    <location>
        <begin position="7"/>
        <end position="81"/>
    </location>
</feature>
<evidence type="ECO:0000313" key="4">
    <source>
        <dbReference type="EMBL" id="SEG02153.1"/>
    </source>
</evidence>
<keyword evidence="2 4" id="KW-0548">Nucleotidyltransferase</keyword>
<reference evidence="4 5" key="1">
    <citation type="submission" date="2016-10" db="EMBL/GenBank/DDBJ databases">
        <authorList>
            <person name="de Groot N.N."/>
        </authorList>
    </citation>
    <scope>NUCLEOTIDE SEQUENCE [LARGE SCALE GENOMIC DNA]</scope>
    <source>
        <strain evidence="4 5">D15d</strain>
    </source>
</reference>
<name>A0A1H5WS96_9FIRM</name>
<dbReference type="RefSeq" id="WP_103953396.1">
    <property type="nucleotide sequence ID" value="NZ_FNUL01000018.1"/>
</dbReference>
<evidence type="ECO:0000256" key="2">
    <source>
        <dbReference type="ARBA" id="ARBA00022695"/>
    </source>
</evidence>
<dbReference type="PANTHER" id="PTHR43584">
    <property type="entry name" value="NUCLEOTIDYL TRANSFERASE"/>
    <property type="match status" value="1"/>
</dbReference>
<dbReference type="EMBL" id="FNUL01000018">
    <property type="protein sequence ID" value="SEG02153.1"/>
    <property type="molecule type" value="Genomic_DNA"/>
</dbReference>
<protein>
    <submittedName>
        <fullName evidence="4">CTP:phosphocholine cytidylyltransferase</fullName>
    </submittedName>
</protein>
<dbReference type="Proteomes" id="UP000236726">
    <property type="component" value="Unassembled WGS sequence"/>
</dbReference>
<dbReference type="GO" id="GO:0016779">
    <property type="term" value="F:nucleotidyltransferase activity"/>
    <property type="evidence" value="ECO:0007669"/>
    <property type="project" value="UniProtKB-KW"/>
</dbReference>
<evidence type="ECO:0000259" key="3">
    <source>
        <dbReference type="Pfam" id="PF12804"/>
    </source>
</evidence>
<dbReference type="InterPro" id="IPR029044">
    <property type="entry name" value="Nucleotide-diphossugar_trans"/>
</dbReference>
<evidence type="ECO:0000313" key="5">
    <source>
        <dbReference type="Proteomes" id="UP000236726"/>
    </source>
</evidence>
<evidence type="ECO:0000256" key="1">
    <source>
        <dbReference type="ARBA" id="ARBA00022679"/>
    </source>
</evidence>
<accession>A0A1H5WS96</accession>
<sequence length="290" mass="34400">MYKVDNAVIMAAGTSSRFAPLSYERPKALIEINGEILIERQIRQLQEVGIKDIYIVTGYRNEDFNYLVDKCNVKIRYNGLYNERNNHSSIYEVRDVLKNSYICSADNYFSINPFISEVKESYYSALYSKGETKEWCMEVDKDGYIKKVKVGGSDAWYMLGHVFWDENFSKHFIEILEKEYDLEETKDKLWEDIYIEHIDEFKMKINKYKDDQIYEFDTLDELREFDNSYIDNTRSEIIEKISKELNIAQKDMSGFKCIKSNGNEAIGFEFINDTKKYEYIYKTAKLKMRG</sequence>
<keyword evidence="1 4" id="KW-0808">Transferase</keyword>
<dbReference type="PANTHER" id="PTHR43584:SF5">
    <property type="entry name" value="PROTEIN LICC"/>
    <property type="match status" value="1"/>
</dbReference>
<dbReference type="AlphaFoldDB" id="A0A1H5WS96"/>
<proteinExistence type="predicted"/>
<gene>
    <name evidence="4" type="ORF">SAMN05216537_1184</name>
</gene>
<dbReference type="Pfam" id="PF12804">
    <property type="entry name" value="NTP_transf_3"/>
    <property type="match status" value="1"/>
</dbReference>
<dbReference type="InterPro" id="IPR050065">
    <property type="entry name" value="GlmU-like"/>
</dbReference>
<keyword evidence="5" id="KW-1185">Reference proteome</keyword>
<dbReference type="InterPro" id="IPR025877">
    <property type="entry name" value="MobA-like_NTP_Trfase"/>
</dbReference>
<dbReference type="SUPFAM" id="SSF53448">
    <property type="entry name" value="Nucleotide-diphospho-sugar transferases"/>
    <property type="match status" value="1"/>
</dbReference>
<organism evidence="4 5">
    <name type="scientific">Lachnospira multipara</name>
    <dbReference type="NCBI Taxonomy" id="28051"/>
    <lineage>
        <taxon>Bacteria</taxon>
        <taxon>Bacillati</taxon>
        <taxon>Bacillota</taxon>
        <taxon>Clostridia</taxon>
        <taxon>Lachnospirales</taxon>
        <taxon>Lachnospiraceae</taxon>
        <taxon>Lachnospira</taxon>
    </lineage>
</organism>
<dbReference type="Gene3D" id="3.90.550.10">
    <property type="entry name" value="Spore Coat Polysaccharide Biosynthesis Protein SpsA, Chain A"/>
    <property type="match status" value="1"/>
</dbReference>
<dbReference type="CDD" id="cd02523">
    <property type="entry name" value="PC_cytidylyltransferase"/>
    <property type="match status" value="1"/>
</dbReference>